<dbReference type="Proteomes" id="UP001634394">
    <property type="component" value="Unassembled WGS sequence"/>
</dbReference>
<evidence type="ECO:0000256" key="3">
    <source>
        <dbReference type="ARBA" id="ARBA00022475"/>
    </source>
</evidence>
<dbReference type="InterPro" id="IPR003937">
    <property type="entry name" value="K_chnl_volt-dep_KCNQ"/>
</dbReference>
<dbReference type="PANTHER" id="PTHR47735">
    <property type="entry name" value="POTASSIUM VOLTAGE-GATED CHANNEL SUBFAMILY KQT MEMBER 4"/>
    <property type="match status" value="1"/>
</dbReference>
<evidence type="ECO:0000256" key="4">
    <source>
        <dbReference type="ARBA" id="ARBA00022958"/>
    </source>
</evidence>
<keyword evidence="12" id="KW-1185">Reference proteome</keyword>
<protein>
    <recommendedName>
        <fullName evidence="10">Potassium channel voltage dependent KCNQ C-terminal domain-containing protein</fullName>
    </recommendedName>
</protein>
<evidence type="ECO:0000313" key="11">
    <source>
        <dbReference type="EMBL" id="KAL3881261.1"/>
    </source>
</evidence>
<evidence type="ECO:0000313" key="12">
    <source>
        <dbReference type="Proteomes" id="UP001634394"/>
    </source>
</evidence>
<feature type="region of interest" description="Disordered" evidence="8">
    <location>
        <begin position="138"/>
        <end position="172"/>
    </location>
</feature>
<dbReference type="PANTHER" id="PTHR47735:SF14">
    <property type="entry name" value="POTASSIUM VOLTAGE-GATED CHANNEL SUBFAMILY KQT MEMBER 1"/>
    <property type="match status" value="1"/>
</dbReference>
<comment type="catalytic activity">
    <reaction evidence="7">
        <text>K(+)(in) = K(+)(out)</text>
        <dbReference type="Rhea" id="RHEA:29463"/>
        <dbReference type="ChEBI" id="CHEBI:29103"/>
    </reaction>
</comment>
<proteinExistence type="predicted"/>
<comment type="subcellular location">
    <subcellularLocation>
        <location evidence="1">Cell membrane</location>
        <topology evidence="1">Multi-pass membrane protein</topology>
    </subcellularLocation>
</comment>
<keyword evidence="9" id="KW-0472">Membrane</keyword>
<keyword evidence="9" id="KW-1133">Transmembrane helix</keyword>
<feature type="domain" description="Potassium channel voltage dependent KCNQ C-terminal" evidence="10">
    <location>
        <begin position="135"/>
        <end position="282"/>
    </location>
</feature>
<sequence>ITNSCCYVNTGNYYVYRASQTVFVMLILVIIIITNSCCHVNTGNYYVNRASIEHHKQLLLCFRVYITSLWRCHAASTSFSSIATWRIHTHDKHGNHLPLGTQNSNSTLTRMARRASFLKRRFSSTKFMAPLERQESFNSLTSVPSSIKQPGTPQSSHGRIQEQSDGGVDEADMENYQINKPELLTEDHKKMIRVIRKIRFFVARRKFQQARKPYDVRDVIEQYSQGHLNMMVRIKELQRRLDQTIGKPLYLGNGRDKDRQTLCYKISQLENQINRVDRKMDQTLTLLNILVENSEDVKIDSGK</sequence>
<evidence type="ECO:0000256" key="2">
    <source>
        <dbReference type="ARBA" id="ARBA00022448"/>
    </source>
</evidence>
<evidence type="ECO:0000256" key="1">
    <source>
        <dbReference type="ARBA" id="ARBA00004651"/>
    </source>
</evidence>
<dbReference type="GO" id="GO:0005886">
    <property type="term" value="C:plasma membrane"/>
    <property type="evidence" value="ECO:0007669"/>
    <property type="project" value="UniProtKB-SubCell"/>
</dbReference>
<evidence type="ECO:0000256" key="9">
    <source>
        <dbReference type="SAM" id="Phobius"/>
    </source>
</evidence>
<gene>
    <name evidence="11" type="ORF">ACJMK2_027717</name>
</gene>
<dbReference type="Gene3D" id="6.10.140.1910">
    <property type="match status" value="1"/>
</dbReference>
<evidence type="ECO:0000256" key="7">
    <source>
        <dbReference type="ARBA" id="ARBA00034430"/>
    </source>
</evidence>
<keyword evidence="3" id="KW-1003">Cell membrane</keyword>
<name>A0ABD3X6M8_SINWO</name>
<evidence type="ECO:0000256" key="5">
    <source>
        <dbReference type="ARBA" id="ARBA00023065"/>
    </source>
</evidence>
<evidence type="ECO:0000256" key="6">
    <source>
        <dbReference type="ARBA" id="ARBA00023303"/>
    </source>
</evidence>
<dbReference type="EMBL" id="JBJQND010000003">
    <property type="protein sequence ID" value="KAL3881261.1"/>
    <property type="molecule type" value="Genomic_DNA"/>
</dbReference>
<keyword evidence="6" id="KW-0407">Ion channel</keyword>
<keyword evidence="5" id="KW-0406">Ion transport</keyword>
<keyword evidence="2" id="KW-0813">Transport</keyword>
<feature type="non-terminal residue" evidence="11">
    <location>
        <position position="1"/>
    </location>
</feature>
<keyword evidence="4" id="KW-0630">Potassium</keyword>
<feature type="compositionally biased region" description="Polar residues" evidence="8">
    <location>
        <begin position="138"/>
        <end position="164"/>
    </location>
</feature>
<dbReference type="AlphaFoldDB" id="A0ABD3X6M8"/>
<accession>A0ABD3X6M8</accession>
<dbReference type="InterPro" id="IPR013821">
    <property type="entry name" value="K_chnl_volt-dep_KCNQ_C"/>
</dbReference>
<reference evidence="11 12" key="1">
    <citation type="submission" date="2024-11" db="EMBL/GenBank/DDBJ databases">
        <title>Chromosome-level genome assembly of the freshwater bivalve Anodonta woodiana.</title>
        <authorList>
            <person name="Chen X."/>
        </authorList>
    </citation>
    <scope>NUCLEOTIDE SEQUENCE [LARGE SCALE GENOMIC DNA]</scope>
    <source>
        <strain evidence="11">MN2024</strain>
        <tissue evidence="11">Gills</tissue>
    </source>
</reference>
<dbReference type="GO" id="GO:0034220">
    <property type="term" value="P:monoatomic ion transmembrane transport"/>
    <property type="evidence" value="ECO:0007669"/>
    <property type="project" value="UniProtKB-KW"/>
</dbReference>
<dbReference type="Pfam" id="PF03520">
    <property type="entry name" value="KCNQ_channel"/>
    <property type="match status" value="1"/>
</dbReference>
<comment type="caution">
    <text evidence="11">The sequence shown here is derived from an EMBL/GenBank/DDBJ whole genome shotgun (WGS) entry which is preliminary data.</text>
</comment>
<evidence type="ECO:0000259" key="10">
    <source>
        <dbReference type="Pfam" id="PF03520"/>
    </source>
</evidence>
<organism evidence="11 12">
    <name type="scientific">Sinanodonta woodiana</name>
    <name type="common">Chinese pond mussel</name>
    <name type="synonym">Anodonta woodiana</name>
    <dbReference type="NCBI Taxonomy" id="1069815"/>
    <lineage>
        <taxon>Eukaryota</taxon>
        <taxon>Metazoa</taxon>
        <taxon>Spiralia</taxon>
        <taxon>Lophotrochozoa</taxon>
        <taxon>Mollusca</taxon>
        <taxon>Bivalvia</taxon>
        <taxon>Autobranchia</taxon>
        <taxon>Heteroconchia</taxon>
        <taxon>Palaeoheterodonta</taxon>
        <taxon>Unionida</taxon>
        <taxon>Unionoidea</taxon>
        <taxon>Unionidae</taxon>
        <taxon>Unioninae</taxon>
        <taxon>Sinanodonta</taxon>
    </lineage>
</organism>
<feature type="transmembrane region" description="Helical" evidence="9">
    <location>
        <begin position="22"/>
        <end position="47"/>
    </location>
</feature>
<evidence type="ECO:0000256" key="8">
    <source>
        <dbReference type="SAM" id="MobiDB-lite"/>
    </source>
</evidence>
<keyword evidence="9" id="KW-0812">Transmembrane</keyword>